<feature type="domain" description="Aminoglycoside phosphotransferase" evidence="1">
    <location>
        <begin position="49"/>
        <end position="324"/>
    </location>
</feature>
<dbReference type="InterPro" id="IPR051678">
    <property type="entry name" value="AGP_Transferase"/>
</dbReference>
<dbReference type="PANTHER" id="PTHR21310">
    <property type="entry name" value="AMINOGLYCOSIDE PHOSPHOTRANSFERASE-RELATED-RELATED"/>
    <property type="match status" value="1"/>
</dbReference>
<evidence type="ECO:0000313" key="3">
    <source>
        <dbReference type="Proteomes" id="UP000054544"/>
    </source>
</evidence>
<dbReference type="EMBL" id="KE384722">
    <property type="protein sequence ID" value="KJK82652.1"/>
    <property type="molecule type" value="Genomic_DNA"/>
</dbReference>
<gene>
    <name evidence="2" type="ORF">H634G_01789</name>
</gene>
<accession>A0A0D9P8S2</accession>
<protein>
    <recommendedName>
        <fullName evidence="1">Aminoglycoside phosphotransferase domain-containing protein</fullName>
    </recommendedName>
</protein>
<dbReference type="Proteomes" id="UP000054544">
    <property type="component" value="Unassembled WGS sequence"/>
</dbReference>
<dbReference type="InterPro" id="IPR002575">
    <property type="entry name" value="Aminoglycoside_PTrfase"/>
</dbReference>
<reference evidence="3" key="1">
    <citation type="journal article" date="2014" name="BMC Genomics">
        <title>The genome sequence of the biocontrol fungus Metarhizium anisopliae and comparative genomics of Metarhizium species.</title>
        <authorList>
            <person name="Pattemore J.A."/>
            <person name="Hane J.K."/>
            <person name="Williams A.H."/>
            <person name="Wilson B.A."/>
            <person name="Stodart B.J."/>
            <person name="Ash G.J."/>
        </authorList>
    </citation>
    <scope>NUCLEOTIDE SEQUENCE [LARGE SCALE GENOMIC DNA]</scope>
    <source>
        <strain evidence="3">BRIP 53293</strain>
    </source>
</reference>
<proteinExistence type="predicted"/>
<dbReference type="OrthoDB" id="5412996at2759"/>
<dbReference type="Gene3D" id="3.30.200.20">
    <property type="entry name" value="Phosphorylase Kinase, domain 1"/>
    <property type="match status" value="1"/>
</dbReference>
<name>A0A0D9P8S2_METAN</name>
<evidence type="ECO:0000313" key="2">
    <source>
        <dbReference type="EMBL" id="KJK82652.1"/>
    </source>
</evidence>
<dbReference type="Pfam" id="PF01636">
    <property type="entry name" value="APH"/>
    <property type="match status" value="1"/>
</dbReference>
<dbReference type="SUPFAM" id="SSF56112">
    <property type="entry name" value="Protein kinase-like (PK-like)"/>
    <property type="match status" value="1"/>
</dbReference>
<dbReference type="AlphaFoldDB" id="A0A0D9P8S2"/>
<organism evidence="2 3">
    <name type="scientific">Metarhizium anisopliae BRIP 53293</name>
    <dbReference type="NCBI Taxonomy" id="1291518"/>
    <lineage>
        <taxon>Eukaryota</taxon>
        <taxon>Fungi</taxon>
        <taxon>Dikarya</taxon>
        <taxon>Ascomycota</taxon>
        <taxon>Pezizomycotina</taxon>
        <taxon>Sordariomycetes</taxon>
        <taxon>Hypocreomycetidae</taxon>
        <taxon>Hypocreales</taxon>
        <taxon>Clavicipitaceae</taxon>
        <taxon>Metarhizium</taxon>
    </lineage>
</organism>
<evidence type="ECO:0000259" key="1">
    <source>
        <dbReference type="Pfam" id="PF01636"/>
    </source>
</evidence>
<dbReference type="InterPro" id="IPR011009">
    <property type="entry name" value="Kinase-like_dom_sf"/>
</dbReference>
<keyword evidence="3" id="KW-1185">Reference proteome</keyword>
<dbReference type="PANTHER" id="PTHR21310:SF37">
    <property type="entry name" value="AMINOGLYCOSIDE PHOSPHOTRANSFERASE DOMAIN-CONTAINING PROTEIN"/>
    <property type="match status" value="1"/>
</dbReference>
<sequence>MWMQGDDVAWEESDRMEREWRESLLTASTMLAIGNFVAKHRQGVPQEIGPLKAGAFNALFRLTYLDGGSAVIRFAKPGRTMFPEEKIRNEVATIRYIQDHTAIPVPFILHWGTREESPLGIGPFIIMDYINHEMNMTAALNTPGLPLDIPPVLYPNIDEAKLEMLYRQVASILLQLSKLELPLIGALEETHERSWEVTRRPLSMPMNELVRTGTFPRAKLPTSTFKTSSEYFEALAKLHVDHLASQRNDAIESSADCQRKYTARQLFQKLAHERKLVSDRYDKGPFKFWCDDLRPSNILLDAHLQIVAVIDWEFSYAAPSEFTFAPPWWLLIEQPEYWEKGLDDWVQQYERRLATFLKAMVDCEDASIAAGQLLEEQRLSGEMRESWASGDFWTVYAARRNFAFDGVFWGKLDPRFFGRGEGGSGPGDAWMERLELLDEKARAAMEALVDRKVAESETRELAWEPDEVF</sequence>